<dbReference type="RefSeq" id="WP_007955563.1">
    <property type="nucleotide sequence ID" value="NZ_CP010978.1"/>
</dbReference>
<comment type="subcellular location">
    <subcellularLocation>
        <location evidence="1">Membrane</location>
    </subcellularLocation>
</comment>
<dbReference type="InterPro" id="IPR052163">
    <property type="entry name" value="DGC-Regulatory_Protein"/>
</dbReference>
<dbReference type="Gene3D" id="3.30.450.350">
    <property type="entry name" value="CHASE domain"/>
    <property type="match status" value="1"/>
</dbReference>
<dbReference type="Pfam" id="PF00990">
    <property type="entry name" value="GGDEF"/>
    <property type="match status" value="1"/>
</dbReference>
<accession>I9DII8</accession>
<dbReference type="InterPro" id="IPR029787">
    <property type="entry name" value="Nucleotide_cyclase"/>
</dbReference>
<feature type="transmembrane region" description="Helical" evidence="5">
    <location>
        <begin position="21"/>
        <end position="41"/>
    </location>
</feature>
<dbReference type="STRING" id="1192197.JBW_00910"/>
<feature type="domain" description="GGDEF" evidence="7">
    <location>
        <begin position="335"/>
        <end position="466"/>
    </location>
</feature>
<gene>
    <name evidence="8" type="ORF">JBW_00910</name>
</gene>
<name>I9DII8_9FIRM</name>
<dbReference type="InterPro" id="IPR042240">
    <property type="entry name" value="CHASE_sf"/>
</dbReference>
<dbReference type="Pfam" id="PF03924">
    <property type="entry name" value="CHASE"/>
    <property type="match status" value="1"/>
</dbReference>
<dbReference type="Proteomes" id="UP000005361">
    <property type="component" value="Chromosome"/>
</dbReference>
<reference evidence="9" key="2">
    <citation type="submission" date="2015-02" db="EMBL/GenBank/DDBJ databases">
        <title>Complete Genome Sequence of Pelosinus fermentans JBW45.</title>
        <authorList>
            <person name="De Leon K.B."/>
            <person name="Utturkar S.M."/>
            <person name="Camilleri L.B."/>
            <person name="Arkin A.P."/>
            <person name="Fields M.W."/>
            <person name="Brown S.D."/>
            <person name="Wall J.D."/>
        </authorList>
    </citation>
    <scope>NUCLEOTIDE SEQUENCE [LARGE SCALE GENOMIC DNA]</scope>
    <source>
        <strain evidence="9">JBW45</strain>
    </source>
</reference>
<dbReference type="PROSITE" id="PS50839">
    <property type="entry name" value="CHASE"/>
    <property type="match status" value="1"/>
</dbReference>
<dbReference type="GO" id="GO:0016020">
    <property type="term" value="C:membrane"/>
    <property type="evidence" value="ECO:0007669"/>
    <property type="project" value="UniProtKB-SubCell"/>
</dbReference>
<evidence type="ECO:0000256" key="4">
    <source>
        <dbReference type="ARBA" id="ARBA00023136"/>
    </source>
</evidence>
<dbReference type="NCBIfam" id="TIGR00254">
    <property type="entry name" value="GGDEF"/>
    <property type="match status" value="1"/>
</dbReference>
<sequence>MKEFYYDTTTPLRRNYILSSPLVIAVIVFFLAAAFATWIIWQLEQDRLKIARVRAYEIASGYADAIRHANESSFATTYALAALVRQGKGTIPHFHDVASQMLLLYPGVDSLQLAPGGVVQQIEPLSGNEKAIGHDLINDETRSVEAILARDSGQLTFAGPFKMLQGSFGGVGRLPVFLKDEIGNSYFWGFVNVVLRFPEILESAHLSQLEMQGFAYELWRVHPDTGQKEVIAGSADALAGEPVERIVKVSNIMWILSVAPTNGWGDPYGLYLKMMQGLIFSILVAWVAKLIIDLKRHKAELECLAFFDTLTGLPNRRLLYDRLNQAIAQSKRDKKIVAVCYLDLDNFKLINDTLGHESGDCLLIEVTKRFRSCLREQDTLARIGGDEFVLLLQNLEETNQYKVVLERILKAAAEPIVLGDKHVMASISIGVTLYPQDAGDPATLLQHADEAMYQAKRDGKGKICLF</sequence>
<keyword evidence="2 5" id="KW-0812">Transmembrane</keyword>
<evidence type="ECO:0000259" key="6">
    <source>
        <dbReference type="PROSITE" id="PS50839"/>
    </source>
</evidence>
<dbReference type="GO" id="GO:0007165">
    <property type="term" value="P:signal transduction"/>
    <property type="evidence" value="ECO:0007669"/>
    <property type="project" value="UniProtKB-ARBA"/>
</dbReference>
<evidence type="ECO:0000256" key="2">
    <source>
        <dbReference type="ARBA" id="ARBA00022692"/>
    </source>
</evidence>
<dbReference type="EMBL" id="CP010978">
    <property type="protein sequence ID" value="AJQ26262.1"/>
    <property type="molecule type" value="Genomic_DNA"/>
</dbReference>
<dbReference type="GO" id="GO:0003824">
    <property type="term" value="F:catalytic activity"/>
    <property type="evidence" value="ECO:0007669"/>
    <property type="project" value="UniProtKB-ARBA"/>
</dbReference>
<feature type="domain" description="CHASE" evidence="6">
    <location>
        <begin position="118"/>
        <end position="209"/>
    </location>
</feature>
<dbReference type="Gene3D" id="3.30.70.270">
    <property type="match status" value="1"/>
</dbReference>
<evidence type="ECO:0000313" key="9">
    <source>
        <dbReference type="Proteomes" id="UP000005361"/>
    </source>
</evidence>
<dbReference type="PANTHER" id="PTHR46663">
    <property type="entry name" value="DIGUANYLATE CYCLASE DGCT-RELATED"/>
    <property type="match status" value="1"/>
</dbReference>
<dbReference type="CDD" id="cd01949">
    <property type="entry name" value="GGDEF"/>
    <property type="match status" value="1"/>
</dbReference>
<dbReference type="SMART" id="SM00267">
    <property type="entry name" value="GGDEF"/>
    <property type="match status" value="1"/>
</dbReference>
<reference evidence="8 9" key="1">
    <citation type="journal article" date="2015" name="Genome Announc.">
        <title>Complete Genome Sequence of Pelosinus fermentans JBW45, a Member of a Remarkably Competitive Group of Negativicutes in the Firmicutes Phylum.</title>
        <authorList>
            <person name="De Leon K.B."/>
            <person name="Utturkar S.M."/>
            <person name="Camilleri L.B."/>
            <person name="Elias D.A."/>
            <person name="Arkin A.P."/>
            <person name="Fields M.W."/>
            <person name="Brown S.D."/>
            <person name="Wall J.D."/>
        </authorList>
    </citation>
    <scope>NUCLEOTIDE SEQUENCE [LARGE SCALE GENOMIC DNA]</scope>
    <source>
        <strain evidence="8 9">JBW45</strain>
    </source>
</reference>
<organism evidence="8 9">
    <name type="scientific">Pelosinus fermentans JBW45</name>
    <dbReference type="NCBI Taxonomy" id="1192197"/>
    <lineage>
        <taxon>Bacteria</taxon>
        <taxon>Bacillati</taxon>
        <taxon>Bacillota</taxon>
        <taxon>Negativicutes</taxon>
        <taxon>Selenomonadales</taxon>
        <taxon>Sporomusaceae</taxon>
        <taxon>Pelosinus</taxon>
    </lineage>
</organism>
<dbReference type="InterPro" id="IPR006189">
    <property type="entry name" value="CHASE_dom"/>
</dbReference>
<evidence type="ECO:0000256" key="3">
    <source>
        <dbReference type="ARBA" id="ARBA00022989"/>
    </source>
</evidence>
<dbReference type="HOGENOM" id="CLU_021245_2_0_9"/>
<dbReference type="SUPFAM" id="SSF55073">
    <property type="entry name" value="Nucleotide cyclase"/>
    <property type="match status" value="1"/>
</dbReference>
<protein>
    <submittedName>
        <fullName evidence="8">Diguanylate cyclase with Chase sensor</fullName>
    </submittedName>
</protein>
<dbReference type="KEGG" id="pft:JBW_00910"/>
<dbReference type="PANTHER" id="PTHR46663:SF2">
    <property type="entry name" value="GGDEF DOMAIN-CONTAINING PROTEIN"/>
    <property type="match status" value="1"/>
</dbReference>
<dbReference type="PROSITE" id="PS50887">
    <property type="entry name" value="GGDEF"/>
    <property type="match status" value="1"/>
</dbReference>
<dbReference type="InterPro" id="IPR043128">
    <property type="entry name" value="Rev_trsase/Diguanyl_cyclase"/>
</dbReference>
<keyword evidence="3 5" id="KW-1133">Transmembrane helix</keyword>
<keyword evidence="4 5" id="KW-0472">Membrane</keyword>
<dbReference type="FunFam" id="3.30.70.270:FF:000001">
    <property type="entry name" value="Diguanylate cyclase domain protein"/>
    <property type="match status" value="1"/>
</dbReference>
<evidence type="ECO:0000256" key="5">
    <source>
        <dbReference type="SAM" id="Phobius"/>
    </source>
</evidence>
<dbReference type="InterPro" id="IPR000160">
    <property type="entry name" value="GGDEF_dom"/>
</dbReference>
<proteinExistence type="predicted"/>
<dbReference type="SMART" id="SM01079">
    <property type="entry name" value="CHASE"/>
    <property type="match status" value="1"/>
</dbReference>
<evidence type="ECO:0000259" key="7">
    <source>
        <dbReference type="PROSITE" id="PS50887"/>
    </source>
</evidence>
<evidence type="ECO:0000256" key="1">
    <source>
        <dbReference type="ARBA" id="ARBA00004370"/>
    </source>
</evidence>
<dbReference type="AlphaFoldDB" id="I9DII8"/>
<evidence type="ECO:0000313" key="8">
    <source>
        <dbReference type="EMBL" id="AJQ26262.1"/>
    </source>
</evidence>